<evidence type="ECO:0000313" key="1">
    <source>
        <dbReference type="EMBL" id="KAJ8683541.1"/>
    </source>
</evidence>
<dbReference type="Proteomes" id="UP001239111">
    <property type="component" value="Chromosome 1"/>
</dbReference>
<name>A0ACC2PJA5_9HYME</name>
<protein>
    <submittedName>
        <fullName evidence="1">Uncharacterized protein</fullName>
    </submittedName>
</protein>
<evidence type="ECO:0000313" key="2">
    <source>
        <dbReference type="Proteomes" id="UP001239111"/>
    </source>
</evidence>
<organism evidence="1 2">
    <name type="scientific">Eretmocerus hayati</name>
    <dbReference type="NCBI Taxonomy" id="131215"/>
    <lineage>
        <taxon>Eukaryota</taxon>
        <taxon>Metazoa</taxon>
        <taxon>Ecdysozoa</taxon>
        <taxon>Arthropoda</taxon>
        <taxon>Hexapoda</taxon>
        <taxon>Insecta</taxon>
        <taxon>Pterygota</taxon>
        <taxon>Neoptera</taxon>
        <taxon>Endopterygota</taxon>
        <taxon>Hymenoptera</taxon>
        <taxon>Apocrita</taxon>
        <taxon>Proctotrupomorpha</taxon>
        <taxon>Chalcidoidea</taxon>
        <taxon>Aphelinidae</taxon>
        <taxon>Aphelininae</taxon>
        <taxon>Eretmocerus</taxon>
    </lineage>
</organism>
<keyword evidence="2" id="KW-1185">Reference proteome</keyword>
<accession>A0ACC2PJA5</accession>
<comment type="caution">
    <text evidence="1">The sequence shown here is derived from an EMBL/GenBank/DDBJ whole genome shotgun (WGS) entry which is preliminary data.</text>
</comment>
<sequence length="271" mass="30776">MKHLLFLPLFGVIDLIRAEPLTGVDVKKTRISDYNYVVGLARIDPTKSREDNLYCSGVLLTPRHVLTNDRCIKGRKRNDIIVYAGPSDVYLTSEAKPCHWSTYLDWEQRPTNEEPLNFGINDIAIITLCNPAALYKFHPPTMSRETFEKHKQINALMIGYGNTLNRDHARFRTKASVHLIEPEICGKMTKWRSIQTGRLICTASKPYSIASKGDGGAPLLDRSRYLMGINSGVFYLHEGDPDTAVNIHVNVTYYKKFIQTIVGDELPDSWF</sequence>
<proteinExistence type="predicted"/>
<reference evidence="1" key="1">
    <citation type="submission" date="2023-04" db="EMBL/GenBank/DDBJ databases">
        <title>A chromosome-level genome assembly of the parasitoid wasp Eretmocerus hayati.</title>
        <authorList>
            <person name="Zhong Y."/>
            <person name="Liu S."/>
            <person name="Liu Y."/>
        </authorList>
    </citation>
    <scope>NUCLEOTIDE SEQUENCE</scope>
    <source>
        <strain evidence="1">ZJU_SS_LIU_2023</strain>
    </source>
</reference>
<gene>
    <name evidence="1" type="ORF">QAD02_019333</name>
</gene>
<dbReference type="EMBL" id="CM056741">
    <property type="protein sequence ID" value="KAJ8683541.1"/>
    <property type="molecule type" value="Genomic_DNA"/>
</dbReference>